<dbReference type="InterPro" id="IPR012664">
    <property type="entry name" value="CHP02452"/>
</dbReference>
<dbReference type="InterPro" id="IPR019261">
    <property type="entry name" value="PARG_cat_microbial"/>
</dbReference>
<evidence type="ECO:0000259" key="1">
    <source>
        <dbReference type="Pfam" id="PF10021"/>
    </source>
</evidence>
<dbReference type="RefSeq" id="XP_020896815.1">
    <property type="nucleotide sequence ID" value="XM_021041156.2"/>
</dbReference>
<accession>A0A913X063</accession>
<feature type="domain" description="Microbial-type PARG catalytic" evidence="1">
    <location>
        <begin position="60"/>
        <end position="206"/>
    </location>
</feature>
<organism evidence="2 3">
    <name type="scientific">Exaiptasia diaphana</name>
    <name type="common">Tropical sea anemone</name>
    <name type="synonym">Aiptasia pulchella</name>
    <dbReference type="NCBI Taxonomy" id="2652724"/>
    <lineage>
        <taxon>Eukaryota</taxon>
        <taxon>Metazoa</taxon>
        <taxon>Cnidaria</taxon>
        <taxon>Anthozoa</taxon>
        <taxon>Hexacorallia</taxon>
        <taxon>Actiniaria</taxon>
        <taxon>Aiptasiidae</taxon>
        <taxon>Exaiptasia</taxon>
    </lineage>
</organism>
<dbReference type="InterPro" id="IPR043472">
    <property type="entry name" value="Macro_dom-like"/>
</dbReference>
<dbReference type="OMA" id="EFKGWFE"/>
<dbReference type="Pfam" id="PF10021">
    <property type="entry name" value="PARG_cat_microb"/>
    <property type="match status" value="1"/>
</dbReference>
<dbReference type="OrthoDB" id="9985428at2759"/>
<dbReference type="PANTHER" id="PTHR35596">
    <property type="entry name" value="DUF2263 DOMAIN-CONTAINING PROTEIN"/>
    <property type="match status" value="1"/>
</dbReference>
<name>A0A913X063_EXADI</name>
<dbReference type="KEGG" id="epa:110235677"/>
<dbReference type="AlphaFoldDB" id="A0A913X063"/>
<dbReference type="PANTHER" id="PTHR35596:SF1">
    <property type="entry name" value="MICROBIAL-TYPE PARG CATALYTIC DOMAIN-CONTAINING PROTEIN"/>
    <property type="match status" value="1"/>
</dbReference>
<proteinExistence type="predicted"/>
<dbReference type="GeneID" id="110235677"/>
<dbReference type="NCBIfam" id="TIGR02452">
    <property type="entry name" value="TIGR02452 family protein"/>
    <property type="match status" value="1"/>
</dbReference>
<protein>
    <recommendedName>
        <fullName evidence="1">Microbial-type PARG catalytic domain-containing protein</fullName>
    </recommendedName>
</protein>
<dbReference type="Gene3D" id="3.40.220.10">
    <property type="entry name" value="Leucine Aminopeptidase, subunit E, domain 1"/>
    <property type="match status" value="1"/>
</dbReference>
<dbReference type="EnsemblMetazoa" id="XM_021041156.2">
    <property type="protein sequence ID" value="XP_020896815.1"/>
    <property type="gene ID" value="LOC110235677"/>
</dbReference>
<dbReference type="PIRSF" id="PIRSF014899">
    <property type="entry name" value="UCP014899"/>
    <property type="match status" value="1"/>
</dbReference>
<evidence type="ECO:0000313" key="2">
    <source>
        <dbReference type="EnsemblMetazoa" id="XP_020896815.1"/>
    </source>
</evidence>
<dbReference type="Proteomes" id="UP000887567">
    <property type="component" value="Unplaced"/>
</dbReference>
<keyword evidence="3" id="KW-1185">Reference proteome</keyword>
<sequence length="334" mass="38085">MQSCDKTIIRQLPSFKVHRGQLSYLKMAYSAPQEIFDPEAWLAEFNKPRLHRDQRIKIIEQTLKVCSEFKYTLPNGEQVVFGDFESVSRDAQKTRLYIDAVEHLKRLSNGTNFTTTVEVVNCDCLEEALRLKTEGFNPAVLNMASPRRPGGGYLSGAGAQEENLFRRTNYVQHLADPDKRFDPTRKWNYRLPEFSCVYSTNVQVFRASEAKGYAFLPEPVGMSFLAIAAYPSPKCQGPKGSERLVSEVVEKVKKKIRLMFAVGLDQGHDSLVLSAWGCGAFRNPPRHIASIFKEVLKEPQFRNQYKHISFAIINDHNARGEGNYKPFFDTFNNT</sequence>
<reference evidence="2" key="1">
    <citation type="submission" date="2022-11" db="UniProtKB">
        <authorList>
            <consortium name="EnsemblMetazoa"/>
        </authorList>
    </citation>
    <scope>IDENTIFICATION</scope>
</reference>
<evidence type="ECO:0000313" key="3">
    <source>
        <dbReference type="Proteomes" id="UP000887567"/>
    </source>
</evidence>
<dbReference type="SUPFAM" id="SSF52949">
    <property type="entry name" value="Macro domain-like"/>
    <property type="match status" value="1"/>
</dbReference>